<accession>A0ABW6ACQ8</accession>
<proteinExistence type="predicted"/>
<dbReference type="Pfam" id="PF01266">
    <property type="entry name" value="DAO"/>
    <property type="match status" value="1"/>
</dbReference>
<dbReference type="EC" id="1.-.-.-" evidence="3"/>
<dbReference type="InterPro" id="IPR006076">
    <property type="entry name" value="FAD-dep_OxRdtase"/>
</dbReference>
<dbReference type="GO" id="GO:0016491">
    <property type="term" value="F:oxidoreductase activity"/>
    <property type="evidence" value="ECO:0007669"/>
    <property type="project" value="UniProtKB-KW"/>
</dbReference>
<dbReference type="SUPFAM" id="SSF51905">
    <property type="entry name" value="FAD/NAD(P)-binding domain"/>
    <property type="match status" value="1"/>
</dbReference>
<feature type="transmembrane region" description="Helical" evidence="1">
    <location>
        <begin position="7"/>
        <end position="24"/>
    </location>
</feature>
<keyword evidence="1" id="KW-0812">Transmembrane</keyword>
<evidence type="ECO:0000313" key="4">
    <source>
        <dbReference type="Proteomes" id="UP001597511"/>
    </source>
</evidence>
<dbReference type="InterPro" id="IPR036188">
    <property type="entry name" value="FAD/NAD-bd_sf"/>
</dbReference>
<reference evidence="4" key="1">
    <citation type="journal article" date="2019" name="Int. J. Syst. Evol. Microbiol.">
        <title>The Global Catalogue of Microorganisms (GCM) 10K type strain sequencing project: providing services to taxonomists for standard genome sequencing and annotation.</title>
        <authorList>
            <consortium name="The Broad Institute Genomics Platform"/>
            <consortium name="The Broad Institute Genome Sequencing Center for Infectious Disease"/>
            <person name="Wu L."/>
            <person name="Ma J."/>
        </authorList>
    </citation>
    <scope>NUCLEOTIDE SEQUENCE [LARGE SCALE GENOMIC DNA]</scope>
    <source>
        <strain evidence="4">KCTC 23299</strain>
    </source>
</reference>
<dbReference type="RefSeq" id="WP_386102946.1">
    <property type="nucleotide sequence ID" value="NZ_JBHUOZ010000003.1"/>
</dbReference>
<name>A0ABW6ACQ8_9BACT</name>
<sequence length="419" mass="45486">MKQDKGSVLVIGGGIVGLSSAFYLSKAGWQVTVLDKEDFTDSCSYGNAGMIVPSHFTPLAAPGIVAQGIKWMFDSKSPFYVKPSLSWSMISWGIKFLRHANEKHVTRSAPFIRDLNLYSRSLYDELQAELAADIDLHHKGILMLYKNTKTQDEEIELSHTAQKMGLDIEVLDKTQVQALEPDVQLDVLGAVHYRCDSHLYPQALMQSLLAKLQAMGVTLVKHAGVTDITVSNGKITEVIGGGNSYKADKIVMASGAWLGTLAKKAGLNVPIMPGKGYSFLTDAFQGKVQHPALLLEARVALTPMGGKVRIGGTMELAPINHVINRNRLEGIVASVPKYYPEYTLPVPAESDTWHGFRPCSPDGLPYLGASSKVNNLVIAGGLGMMGLSLGPAVGRVVANIIEERPSKVKVDIFNPERFN</sequence>
<keyword evidence="1" id="KW-0472">Membrane</keyword>
<dbReference type="Gene3D" id="3.30.9.10">
    <property type="entry name" value="D-Amino Acid Oxidase, subunit A, domain 2"/>
    <property type="match status" value="1"/>
</dbReference>
<keyword evidence="4" id="KW-1185">Reference proteome</keyword>
<dbReference type="Gene3D" id="3.50.50.60">
    <property type="entry name" value="FAD/NAD(P)-binding domain"/>
    <property type="match status" value="2"/>
</dbReference>
<evidence type="ECO:0000313" key="3">
    <source>
        <dbReference type="EMBL" id="MFD2921846.1"/>
    </source>
</evidence>
<dbReference type="PANTHER" id="PTHR13847">
    <property type="entry name" value="SARCOSINE DEHYDROGENASE-RELATED"/>
    <property type="match status" value="1"/>
</dbReference>
<keyword evidence="1" id="KW-1133">Transmembrane helix</keyword>
<comment type="caution">
    <text evidence="3">The sequence shown here is derived from an EMBL/GenBank/DDBJ whole genome shotgun (WGS) entry which is preliminary data.</text>
</comment>
<evidence type="ECO:0000256" key="1">
    <source>
        <dbReference type="SAM" id="Phobius"/>
    </source>
</evidence>
<organism evidence="3 4">
    <name type="scientific">Terrimonas rubra</name>
    <dbReference type="NCBI Taxonomy" id="1035890"/>
    <lineage>
        <taxon>Bacteria</taxon>
        <taxon>Pseudomonadati</taxon>
        <taxon>Bacteroidota</taxon>
        <taxon>Chitinophagia</taxon>
        <taxon>Chitinophagales</taxon>
        <taxon>Chitinophagaceae</taxon>
        <taxon>Terrimonas</taxon>
    </lineage>
</organism>
<dbReference type="EMBL" id="JBHUOZ010000003">
    <property type="protein sequence ID" value="MFD2921846.1"/>
    <property type="molecule type" value="Genomic_DNA"/>
</dbReference>
<feature type="domain" description="FAD dependent oxidoreductase" evidence="2">
    <location>
        <begin position="8"/>
        <end position="399"/>
    </location>
</feature>
<dbReference type="SUPFAM" id="SSF54373">
    <property type="entry name" value="FAD-linked reductases, C-terminal domain"/>
    <property type="match status" value="1"/>
</dbReference>
<protein>
    <submittedName>
        <fullName evidence="3">NAD(P)/FAD-dependent oxidoreductase</fullName>
        <ecNumber evidence="3">1.-.-.-</ecNumber>
    </submittedName>
</protein>
<gene>
    <name evidence="3" type="ORF">ACFS6H_19155</name>
</gene>
<dbReference type="Proteomes" id="UP001597511">
    <property type="component" value="Unassembled WGS sequence"/>
</dbReference>
<keyword evidence="3" id="KW-0560">Oxidoreductase</keyword>
<evidence type="ECO:0000259" key="2">
    <source>
        <dbReference type="Pfam" id="PF01266"/>
    </source>
</evidence>